<evidence type="ECO:0000313" key="2">
    <source>
        <dbReference type="EMBL" id="KUJ76882.1"/>
    </source>
</evidence>
<keyword evidence="3" id="KW-1185">Reference proteome</keyword>
<feature type="domain" description="N,N-dimethylformamidase beta subunit-like C-terminal" evidence="1">
    <location>
        <begin position="94"/>
        <end position="522"/>
    </location>
</feature>
<dbReference type="SUPFAM" id="SSF52317">
    <property type="entry name" value="Class I glutamine amidotransferase-like"/>
    <property type="match status" value="1"/>
</dbReference>
<proteinExistence type="predicted"/>
<reference evidence="2 3" key="1">
    <citation type="submission" date="2015-12" db="EMBL/GenBank/DDBJ databases">
        <authorList>
            <person name="Shamseldin A."/>
            <person name="Moawad H."/>
            <person name="Abd El-Rahim W.M."/>
            <person name="Sadowsky M.J."/>
        </authorList>
    </citation>
    <scope>NUCLEOTIDE SEQUENCE [LARGE SCALE GENOMIC DNA]</scope>
    <source>
        <strain evidence="2 3">ZGT118</strain>
    </source>
</reference>
<dbReference type="EMBL" id="LQBQ01000034">
    <property type="protein sequence ID" value="KUJ76882.1"/>
    <property type="molecule type" value="Genomic_DNA"/>
</dbReference>
<evidence type="ECO:0000313" key="3">
    <source>
        <dbReference type="Proteomes" id="UP000053791"/>
    </source>
</evidence>
<dbReference type="RefSeq" id="WP_068347735.1">
    <property type="nucleotide sequence ID" value="NZ_LQBQ01000034.1"/>
</dbReference>
<sequence>MTQDHPGTATTPRTRAKARHILDNYYIGPARDDAVLEIWGYTPEMSYAPGDCVALHVSTTADEWEFEIGRDGLDYVPLLTKSGLPGRHHPTPRDCSVKGCGWPEAYAFTIPDDWAPGGYLVTFRARKGKDMVEEHHVILIRSATDAAPPPYVLVCATGTWLAYNCWGGSNHYEGITGPNGDAFSPIVSTQRPWTRGFCKLPEGAPRALREQPAKPGEMVRYPYMEWAYAYGYSKKYASAGWASYERHFARWAEAEGYDFDVISQYDLHCDSDLLNRYSCAVFVGHDEYWSSEMRDAVDAYVETGGHVARFAGNFLWQTRIEDEGRTQVCYKYIADQDPLVRTDQEHLVSGAFEVEPVNRPGALTFGVNALRGIYSGLGNCVGGGAGGFTIYRDSHWAFDDAGLGYGDVLGSGSRIFGYEVDGLDYHFEDGLPFPTCSDGAVPEIEILAMGLATNIEADHGVWGETLYIGAADAAFKAQALFGEVTPETLDACKRGNGMIVSWPRSKGEIFTAATCEWVAGLIRQDTQVEQITRNVLNRFGKSKERSR</sequence>
<dbReference type="InterPro" id="IPR046540">
    <property type="entry name" value="DMFA2_C"/>
</dbReference>
<dbReference type="Proteomes" id="UP000053791">
    <property type="component" value="Unassembled WGS sequence"/>
</dbReference>
<organism evidence="2 3">
    <name type="scientific">Ruegeria marisrubri</name>
    <dbReference type="NCBI Taxonomy" id="1685379"/>
    <lineage>
        <taxon>Bacteria</taxon>
        <taxon>Pseudomonadati</taxon>
        <taxon>Pseudomonadota</taxon>
        <taxon>Alphaproteobacteria</taxon>
        <taxon>Rhodobacterales</taxon>
        <taxon>Roseobacteraceae</taxon>
        <taxon>Ruegeria</taxon>
    </lineage>
</organism>
<dbReference type="OrthoDB" id="505641at2"/>
<accession>A0A0X3TM88</accession>
<evidence type="ECO:0000259" key="1">
    <source>
        <dbReference type="Pfam" id="PF20254"/>
    </source>
</evidence>
<dbReference type="AlphaFoldDB" id="A0A0X3TM88"/>
<name>A0A0X3TM88_9RHOB</name>
<dbReference type="InterPro" id="IPR029062">
    <property type="entry name" value="Class_I_gatase-like"/>
</dbReference>
<gene>
    <name evidence="2" type="ORF">AVO45_10335</name>
</gene>
<comment type="caution">
    <text evidence="2">The sequence shown here is derived from an EMBL/GenBank/DDBJ whole genome shotgun (WGS) entry which is preliminary data.</text>
</comment>
<dbReference type="STRING" id="1685379.AVO45_10335"/>
<protein>
    <recommendedName>
        <fullName evidence="1">N,N-dimethylformamidase beta subunit-like C-terminal domain-containing protein</fullName>
    </recommendedName>
</protein>
<dbReference type="Pfam" id="PF20254">
    <property type="entry name" value="DMFA2_C"/>
    <property type="match status" value="1"/>
</dbReference>